<dbReference type="EC" id="4.1.2.13" evidence="4"/>
<accession>A0A1G2JM08</accession>
<evidence type="ECO:0000256" key="5">
    <source>
        <dbReference type="ARBA" id="ARBA00023152"/>
    </source>
</evidence>
<comment type="pathway">
    <text evidence="2">Carbohydrate degradation; glycolysis; D-glyceraldehyde 3-phosphate and glycerone phosphate from D-glucose: step 4/4.</text>
</comment>
<comment type="similarity">
    <text evidence="3">Belongs to the class I fructose-bisphosphate aldolase family.</text>
</comment>
<comment type="catalytic activity">
    <reaction evidence="1">
        <text>beta-D-fructose 1,6-bisphosphate = D-glyceraldehyde 3-phosphate + dihydroxyacetone phosphate</text>
        <dbReference type="Rhea" id="RHEA:14729"/>
        <dbReference type="ChEBI" id="CHEBI:32966"/>
        <dbReference type="ChEBI" id="CHEBI:57642"/>
        <dbReference type="ChEBI" id="CHEBI:59776"/>
        <dbReference type="EC" id="4.1.2.13"/>
    </reaction>
</comment>
<dbReference type="Gene3D" id="3.20.20.70">
    <property type="entry name" value="Aldolase class I"/>
    <property type="match status" value="1"/>
</dbReference>
<evidence type="ECO:0000313" key="10">
    <source>
        <dbReference type="Proteomes" id="UP000178935"/>
    </source>
</evidence>
<evidence type="ECO:0000256" key="1">
    <source>
        <dbReference type="ARBA" id="ARBA00000441"/>
    </source>
</evidence>
<gene>
    <name evidence="9" type="ORF">A2561_02790</name>
</gene>
<dbReference type="NCBIfam" id="NF033379">
    <property type="entry name" value="FrucBisAld_I"/>
    <property type="match status" value="1"/>
</dbReference>
<organism evidence="9 10">
    <name type="scientific">Candidatus Staskawiczbacteria bacterium RIFOXYD1_FULL_32_13</name>
    <dbReference type="NCBI Taxonomy" id="1802234"/>
    <lineage>
        <taxon>Bacteria</taxon>
        <taxon>Candidatus Staskawicziibacteriota</taxon>
    </lineage>
</organism>
<reference evidence="9 10" key="1">
    <citation type="journal article" date="2016" name="Nat. Commun.">
        <title>Thousands of microbial genomes shed light on interconnected biogeochemical processes in an aquifer system.</title>
        <authorList>
            <person name="Anantharaman K."/>
            <person name="Brown C.T."/>
            <person name="Hug L.A."/>
            <person name="Sharon I."/>
            <person name="Castelle C.J."/>
            <person name="Probst A.J."/>
            <person name="Thomas B.C."/>
            <person name="Singh A."/>
            <person name="Wilkins M.J."/>
            <person name="Karaoz U."/>
            <person name="Brodie E.L."/>
            <person name="Williams K.H."/>
            <person name="Hubbard S.S."/>
            <person name="Banfield J.F."/>
        </authorList>
    </citation>
    <scope>NUCLEOTIDE SEQUENCE [LARGE SCALE GENOMIC DNA]</scope>
</reference>
<dbReference type="InterPro" id="IPR000741">
    <property type="entry name" value="FBA_I"/>
</dbReference>
<keyword evidence="6" id="KW-0456">Lyase</keyword>
<dbReference type="UniPathway" id="UPA00109">
    <property type="reaction ID" value="UER00183"/>
</dbReference>
<protein>
    <recommendedName>
        <fullName evidence="8">Probable fructose-bisphosphate aldolase class 1</fullName>
        <ecNumber evidence="4">4.1.2.13</ecNumber>
    </recommendedName>
    <alternativeName>
        <fullName evidence="7">Fructose-bisphosphate aldolase class I</fullName>
    </alternativeName>
</protein>
<dbReference type="FunFam" id="3.20.20.70:FF:000140">
    <property type="entry name" value="Fructose-bisphosphate aldolase"/>
    <property type="match status" value="1"/>
</dbReference>
<name>A0A1G2JM08_9BACT</name>
<comment type="caution">
    <text evidence="9">The sequence shown here is derived from an EMBL/GenBank/DDBJ whole genome shotgun (WGS) entry which is preliminary data.</text>
</comment>
<evidence type="ECO:0000313" key="9">
    <source>
        <dbReference type="EMBL" id="OGZ87993.1"/>
    </source>
</evidence>
<dbReference type="SUPFAM" id="SSF51569">
    <property type="entry name" value="Aldolase"/>
    <property type="match status" value="1"/>
</dbReference>
<evidence type="ECO:0000256" key="4">
    <source>
        <dbReference type="ARBA" id="ARBA00013068"/>
    </source>
</evidence>
<proteinExistence type="inferred from homology"/>
<evidence type="ECO:0000256" key="3">
    <source>
        <dbReference type="ARBA" id="ARBA00010387"/>
    </source>
</evidence>
<dbReference type="AlphaFoldDB" id="A0A1G2JM08"/>
<dbReference type="Proteomes" id="UP000178935">
    <property type="component" value="Unassembled WGS sequence"/>
</dbReference>
<evidence type="ECO:0000256" key="7">
    <source>
        <dbReference type="ARBA" id="ARBA00029799"/>
    </source>
</evidence>
<evidence type="ECO:0000256" key="6">
    <source>
        <dbReference type="ARBA" id="ARBA00023239"/>
    </source>
</evidence>
<dbReference type="InterPro" id="IPR013785">
    <property type="entry name" value="Aldolase_TIM"/>
</dbReference>
<dbReference type="EMBL" id="MHPU01000034">
    <property type="protein sequence ID" value="OGZ87993.1"/>
    <property type="molecule type" value="Genomic_DNA"/>
</dbReference>
<dbReference type="Pfam" id="PF00274">
    <property type="entry name" value="Glycolytic"/>
    <property type="match status" value="1"/>
</dbReference>
<keyword evidence="5" id="KW-0324">Glycolysis</keyword>
<dbReference type="GO" id="GO:0006096">
    <property type="term" value="P:glycolytic process"/>
    <property type="evidence" value="ECO:0007669"/>
    <property type="project" value="UniProtKB-UniPathway"/>
</dbReference>
<evidence type="ECO:0000256" key="2">
    <source>
        <dbReference type="ARBA" id="ARBA00004714"/>
    </source>
</evidence>
<dbReference type="PANTHER" id="PTHR11627">
    <property type="entry name" value="FRUCTOSE-BISPHOSPHATE ALDOLASE"/>
    <property type="match status" value="1"/>
</dbReference>
<sequence length="336" mass="37798">MDIKKLEHITKQLLTPGKGILAADESLNTIEKRFVLAGIENIEENRRVYREMLFTTPAIEEYISGVILFKETLYQKTNEGVLFPEFLIAKGIIPGIKVDQGLESFNKSEIEKITEGIDTLQDRLIDYVKAGAKFTKWRAVFIIENDLLLTEGCILENAKLLAEYALYSQEAGLVPIVEPEVLMEGSHTIDKCKEVSERVLKIVFEQLKQKEVYFPGMILKPNMVLAGKDCVDQSNSKEIAEKTLEVLEKCVPAEIAGIVFLSGGQSDEDATNNLNEIVKLSQKNGKNLWPITFSYGRDLQDSPMKIWAGKEENILSAKNEFYKKAKENSQASQGKL</sequence>
<evidence type="ECO:0000256" key="8">
    <source>
        <dbReference type="ARBA" id="ARBA00072515"/>
    </source>
</evidence>
<dbReference type="GO" id="GO:0004332">
    <property type="term" value="F:fructose-bisphosphate aldolase activity"/>
    <property type="evidence" value="ECO:0007669"/>
    <property type="project" value="UniProtKB-EC"/>
</dbReference>